<accession>A0AAV4RJ55</accession>
<evidence type="ECO:0000313" key="2">
    <source>
        <dbReference type="Proteomes" id="UP001054837"/>
    </source>
</evidence>
<reference evidence="1 2" key="1">
    <citation type="submission" date="2021-06" db="EMBL/GenBank/DDBJ databases">
        <title>Caerostris darwini draft genome.</title>
        <authorList>
            <person name="Kono N."/>
            <person name="Arakawa K."/>
        </authorList>
    </citation>
    <scope>NUCLEOTIDE SEQUENCE [LARGE SCALE GENOMIC DNA]</scope>
</reference>
<organism evidence="1 2">
    <name type="scientific">Caerostris darwini</name>
    <dbReference type="NCBI Taxonomy" id="1538125"/>
    <lineage>
        <taxon>Eukaryota</taxon>
        <taxon>Metazoa</taxon>
        <taxon>Ecdysozoa</taxon>
        <taxon>Arthropoda</taxon>
        <taxon>Chelicerata</taxon>
        <taxon>Arachnida</taxon>
        <taxon>Araneae</taxon>
        <taxon>Araneomorphae</taxon>
        <taxon>Entelegynae</taxon>
        <taxon>Araneoidea</taxon>
        <taxon>Araneidae</taxon>
        <taxon>Caerostris</taxon>
    </lineage>
</organism>
<evidence type="ECO:0000313" key="1">
    <source>
        <dbReference type="EMBL" id="GIY20351.1"/>
    </source>
</evidence>
<comment type="caution">
    <text evidence="1">The sequence shown here is derived from an EMBL/GenBank/DDBJ whole genome shotgun (WGS) entry which is preliminary data.</text>
</comment>
<sequence>MTICGRGGEARPNEVLRERFPVTLGALVPHHPLLSRYLCKLSPLWLSWVLWPFITNFRNNTKQHFVRKKGTLCAASAVRGSAEERSFATGGPELASALSVSVETVQDGRTPVPAIYGLDSPSFVSVQSVSKDSSSARNEYLIGMPLS</sequence>
<gene>
    <name evidence="1" type="ORF">CDAR_394241</name>
</gene>
<dbReference type="AlphaFoldDB" id="A0AAV4RJ55"/>
<name>A0AAV4RJ55_9ARAC</name>
<keyword evidence="2" id="KW-1185">Reference proteome</keyword>
<protein>
    <submittedName>
        <fullName evidence="1">Uncharacterized protein</fullName>
    </submittedName>
</protein>
<proteinExistence type="predicted"/>
<dbReference type="EMBL" id="BPLQ01006153">
    <property type="protein sequence ID" value="GIY20351.1"/>
    <property type="molecule type" value="Genomic_DNA"/>
</dbReference>
<dbReference type="Proteomes" id="UP001054837">
    <property type="component" value="Unassembled WGS sequence"/>
</dbReference>